<organism evidence="19 20">
    <name type="scientific">Apiospora hydei</name>
    <dbReference type="NCBI Taxonomy" id="1337664"/>
    <lineage>
        <taxon>Eukaryota</taxon>
        <taxon>Fungi</taxon>
        <taxon>Dikarya</taxon>
        <taxon>Ascomycota</taxon>
        <taxon>Pezizomycotina</taxon>
        <taxon>Sordariomycetes</taxon>
        <taxon>Xylariomycetidae</taxon>
        <taxon>Amphisphaeriales</taxon>
        <taxon>Apiosporaceae</taxon>
        <taxon>Apiospora</taxon>
    </lineage>
</organism>
<feature type="disulfide bond" evidence="15">
    <location>
        <begin position="52"/>
        <end position="85"/>
    </location>
</feature>
<evidence type="ECO:0000256" key="1">
    <source>
        <dbReference type="ARBA" id="ARBA00004609"/>
    </source>
</evidence>
<dbReference type="EMBL" id="JAQQWN010000002">
    <property type="protein sequence ID" value="KAK8094189.1"/>
    <property type="molecule type" value="Genomic_DNA"/>
</dbReference>
<dbReference type="PROSITE" id="PS52012">
    <property type="entry name" value="CFEM"/>
    <property type="match status" value="1"/>
</dbReference>
<dbReference type="InterPro" id="IPR008427">
    <property type="entry name" value="Extracellular_membr_CFEM_dom"/>
</dbReference>
<evidence type="ECO:0000256" key="16">
    <source>
        <dbReference type="SAM" id="MobiDB-lite"/>
    </source>
</evidence>
<dbReference type="RefSeq" id="XP_066674962.1">
    <property type="nucleotide sequence ID" value="XM_066805189.1"/>
</dbReference>
<comment type="similarity">
    <text evidence="3">Belongs to the RBT5 family.</text>
</comment>
<proteinExistence type="inferred from homology"/>
<keyword evidence="11" id="KW-0472">Membrane</keyword>
<keyword evidence="13" id="KW-0325">Glycoprotein</keyword>
<evidence type="ECO:0000256" key="10">
    <source>
        <dbReference type="ARBA" id="ARBA00023004"/>
    </source>
</evidence>
<evidence type="ECO:0000256" key="6">
    <source>
        <dbReference type="ARBA" id="ARBA00022617"/>
    </source>
</evidence>
<keyword evidence="4" id="KW-1003">Cell membrane</keyword>
<evidence type="ECO:0000256" key="5">
    <source>
        <dbReference type="ARBA" id="ARBA00022525"/>
    </source>
</evidence>
<dbReference type="Proteomes" id="UP001433268">
    <property type="component" value="Unassembled WGS sequence"/>
</dbReference>
<evidence type="ECO:0000256" key="13">
    <source>
        <dbReference type="ARBA" id="ARBA00023180"/>
    </source>
</evidence>
<dbReference type="PANTHER" id="PTHR37928">
    <property type="entry name" value="CFEM DOMAIN PROTEIN (AFU_ORTHOLOGUE AFUA_6G14090)"/>
    <property type="match status" value="1"/>
</dbReference>
<comment type="caution">
    <text evidence="19">The sequence shown here is derived from an EMBL/GenBank/DDBJ whole genome shotgun (WGS) entry which is preliminary data.</text>
</comment>
<evidence type="ECO:0000256" key="7">
    <source>
        <dbReference type="ARBA" id="ARBA00022622"/>
    </source>
</evidence>
<accession>A0ABR1XC65</accession>
<dbReference type="PANTHER" id="PTHR37928:SF1">
    <property type="entry name" value="CFEM DOMAIN PROTEIN (AFU_ORTHOLOGUE AFUA_6G14090)"/>
    <property type="match status" value="1"/>
</dbReference>
<keyword evidence="20" id="KW-1185">Reference proteome</keyword>
<protein>
    <recommendedName>
        <fullName evidence="18">CFEM domain-containing protein</fullName>
    </recommendedName>
</protein>
<evidence type="ECO:0000256" key="3">
    <source>
        <dbReference type="ARBA" id="ARBA00010031"/>
    </source>
</evidence>
<evidence type="ECO:0000256" key="9">
    <source>
        <dbReference type="ARBA" id="ARBA00022729"/>
    </source>
</evidence>
<evidence type="ECO:0000256" key="17">
    <source>
        <dbReference type="SAM" id="SignalP"/>
    </source>
</evidence>
<keyword evidence="8 15" id="KW-0479">Metal-binding</keyword>
<dbReference type="InterPro" id="IPR051735">
    <property type="entry name" value="CFEM_domain"/>
</dbReference>
<sequence>MKSAIMILGASALVSAQSLPDGFPKCGTICIPNMVNQASNFNCSGGDWRCLCSNKDFIYGIRDCSDQSCPQGDANVVKAWGKTQCASVGIDIEGIGGSVTGSAPSATTTVTATGKSGDSLTSSATATGSQSAVTTSDILSTITSDGSTITSTVGQTTIFGGVPVPISTQDVVTTIESDGSSITSTVGKSTIFSSASGTDSASPSETQSESASVTTNTSEVETTVTSDGSTFTTKTQAESTSTATNGQEAPSQTSSNPAAMKTVAPAGAFLAAAGFGLMML</sequence>
<comment type="subcellular location">
    <subcellularLocation>
        <location evidence="1">Cell membrane</location>
        <topology evidence="1">Lipid-anchor</topology>
        <topology evidence="1">GPI-anchor</topology>
    </subcellularLocation>
    <subcellularLocation>
        <location evidence="2">Secreted</location>
    </subcellularLocation>
</comment>
<evidence type="ECO:0000256" key="14">
    <source>
        <dbReference type="ARBA" id="ARBA00023288"/>
    </source>
</evidence>
<reference evidence="19 20" key="1">
    <citation type="submission" date="2023-01" db="EMBL/GenBank/DDBJ databases">
        <title>Analysis of 21 Apiospora genomes using comparative genomics revels a genus with tremendous synthesis potential of carbohydrate active enzymes and secondary metabolites.</title>
        <authorList>
            <person name="Sorensen T."/>
        </authorList>
    </citation>
    <scope>NUCLEOTIDE SEQUENCE [LARGE SCALE GENOMIC DNA]</scope>
    <source>
        <strain evidence="19 20">CBS 114990</strain>
    </source>
</reference>
<name>A0ABR1XC65_9PEZI</name>
<dbReference type="SMART" id="SM00747">
    <property type="entry name" value="CFEM"/>
    <property type="match status" value="1"/>
</dbReference>
<feature type="signal peptide" evidence="17">
    <location>
        <begin position="1"/>
        <end position="16"/>
    </location>
</feature>
<dbReference type="Pfam" id="PF05730">
    <property type="entry name" value="CFEM"/>
    <property type="match status" value="1"/>
</dbReference>
<feature type="binding site" description="axial binding residue" evidence="15">
    <location>
        <position position="47"/>
    </location>
    <ligand>
        <name>heme</name>
        <dbReference type="ChEBI" id="CHEBI:30413"/>
    </ligand>
    <ligandPart>
        <name>Fe</name>
        <dbReference type="ChEBI" id="CHEBI:18248"/>
    </ligandPart>
</feature>
<feature type="domain" description="CFEM" evidence="18">
    <location>
        <begin position="1"/>
        <end position="110"/>
    </location>
</feature>
<keyword evidence="12 15" id="KW-1015">Disulfide bond</keyword>
<gene>
    <name evidence="19" type="ORF">PG997_000874</name>
</gene>
<evidence type="ECO:0000313" key="20">
    <source>
        <dbReference type="Proteomes" id="UP001433268"/>
    </source>
</evidence>
<feature type="disulfide bond" evidence="15">
    <location>
        <begin position="43"/>
        <end position="50"/>
    </location>
</feature>
<keyword evidence="6 15" id="KW-0349">Heme</keyword>
<feature type="compositionally biased region" description="Polar residues" evidence="16">
    <location>
        <begin position="236"/>
        <end position="257"/>
    </location>
</feature>
<feature type="chain" id="PRO_5046382233" description="CFEM domain-containing protein" evidence="17">
    <location>
        <begin position="17"/>
        <end position="280"/>
    </location>
</feature>
<keyword evidence="10 15" id="KW-0408">Iron</keyword>
<dbReference type="GeneID" id="92038249"/>
<feature type="compositionally biased region" description="Low complexity" evidence="16">
    <location>
        <begin position="193"/>
        <end position="235"/>
    </location>
</feature>
<evidence type="ECO:0000259" key="18">
    <source>
        <dbReference type="PROSITE" id="PS52012"/>
    </source>
</evidence>
<evidence type="ECO:0000256" key="2">
    <source>
        <dbReference type="ARBA" id="ARBA00004613"/>
    </source>
</evidence>
<keyword evidence="5" id="KW-0964">Secreted</keyword>
<evidence type="ECO:0000313" key="19">
    <source>
        <dbReference type="EMBL" id="KAK8094189.1"/>
    </source>
</evidence>
<evidence type="ECO:0000256" key="11">
    <source>
        <dbReference type="ARBA" id="ARBA00023136"/>
    </source>
</evidence>
<keyword evidence="7" id="KW-0336">GPI-anchor</keyword>
<feature type="region of interest" description="Disordered" evidence="16">
    <location>
        <begin position="193"/>
        <end position="258"/>
    </location>
</feature>
<evidence type="ECO:0000256" key="8">
    <source>
        <dbReference type="ARBA" id="ARBA00022723"/>
    </source>
</evidence>
<comment type="caution">
    <text evidence="15">Lacks conserved residue(s) required for the propagation of feature annotation.</text>
</comment>
<keyword evidence="9 17" id="KW-0732">Signal</keyword>
<keyword evidence="14" id="KW-0449">Lipoprotein</keyword>
<evidence type="ECO:0000256" key="12">
    <source>
        <dbReference type="ARBA" id="ARBA00023157"/>
    </source>
</evidence>
<evidence type="ECO:0000256" key="15">
    <source>
        <dbReference type="PROSITE-ProRule" id="PRU01356"/>
    </source>
</evidence>
<evidence type="ECO:0000256" key="4">
    <source>
        <dbReference type="ARBA" id="ARBA00022475"/>
    </source>
</evidence>